<organism evidence="13 14">
    <name type="scientific">Planococcus versutus</name>
    <dbReference type="NCBI Taxonomy" id="1302659"/>
    <lineage>
        <taxon>Bacteria</taxon>
        <taxon>Bacillati</taxon>
        <taxon>Bacillota</taxon>
        <taxon>Bacilli</taxon>
        <taxon>Bacillales</taxon>
        <taxon>Caryophanaceae</taxon>
        <taxon>Planococcus</taxon>
    </lineage>
</organism>
<dbReference type="GO" id="GO:0005886">
    <property type="term" value="C:plasma membrane"/>
    <property type="evidence" value="ECO:0007669"/>
    <property type="project" value="UniProtKB-SubCell"/>
</dbReference>
<evidence type="ECO:0000256" key="7">
    <source>
        <dbReference type="ARBA" id="ARBA00022927"/>
    </source>
</evidence>
<dbReference type="PROSITE" id="PS01061">
    <property type="entry name" value="FLIP_2"/>
    <property type="match status" value="1"/>
</dbReference>
<keyword evidence="11 12" id="KW-1006">Bacterial flagellum protein export</keyword>
<protein>
    <recommendedName>
        <fullName evidence="2 12">Flagellar biosynthetic protein FliP</fullName>
    </recommendedName>
</protein>
<dbReference type="RefSeq" id="WP_049693910.1">
    <property type="nucleotide sequence ID" value="NZ_CP016540.2"/>
</dbReference>
<keyword evidence="6 12" id="KW-1005">Bacterial flagellum biogenesis</keyword>
<keyword evidence="3 12" id="KW-0813">Transport</keyword>
<evidence type="ECO:0000256" key="6">
    <source>
        <dbReference type="ARBA" id="ARBA00022795"/>
    </source>
</evidence>
<dbReference type="GO" id="GO:0044781">
    <property type="term" value="P:bacterial-type flagellum organization"/>
    <property type="evidence" value="ECO:0007669"/>
    <property type="project" value="UniProtKB-UniRule"/>
</dbReference>
<dbReference type="PANTHER" id="PTHR30587:SF0">
    <property type="entry name" value="FLAGELLAR BIOSYNTHETIC PROTEIN FLIP"/>
    <property type="match status" value="1"/>
</dbReference>
<evidence type="ECO:0000313" key="14">
    <source>
        <dbReference type="Proteomes" id="UP000053354"/>
    </source>
</evidence>
<comment type="function">
    <text evidence="12">Plays a role in the flagellum-specific transport system.</text>
</comment>
<proteinExistence type="inferred from homology"/>
<sequence length="229" mass="25412">MIPEILSAINIPGIDFGAESPEDVSTTLQLFFLLTVLSLAPGILIMMTSFTRIIIVLSFVRTGLGTQSMPPNQVLVGLALFLTFFIMSPIVVEMNETALQPYLDGDMVQQEALDTAIVPLKEFMAKNTREKDLALFFKYAELEKPDSIEEIPLTSLVPAFAISEMKTAFQIGFVIFIPFLIIDMVVASTLMAMGMMMLPPVMISLPFKILLFVLVDGWYLIIESLLVSF</sequence>
<accession>A0A1B1S0J5</accession>
<keyword evidence="4 12" id="KW-1003">Cell membrane</keyword>
<keyword evidence="9 12" id="KW-0472">Membrane</keyword>
<dbReference type="NCBIfam" id="TIGR01103">
    <property type="entry name" value="fliP"/>
    <property type="match status" value="1"/>
</dbReference>
<feature type="transmembrane region" description="Helical" evidence="12">
    <location>
        <begin position="72"/>
        <end position="92"/>
    </location>
</feature>
<dbReference type="PRINTS" id="PR00951">
    <property type="entry name" value="FLGBIOSNFLIP"/>
</dbReference>
<dbReference type="InterPro" id="IPR005838">
    <property type="entry name" value="T3SS_IM_P"/>
</dbReference>
<evidence type="ECO:0000256" key="2">
    <source>
        <dbReference type="ARBA" id="ARBA00021714"/>
    </source>
</evidence>
<dbReference type="Pfam" id="PF00813">
    <property type="entry name" value="FliP"/>
    <property type="match status" value="1"/>
</dbReference>
<reference evidence="13" key="1">
    <citation type="submission" date="2016-10" db="EMBL/GenBank/DDBJ databases">
        <authorList>
            <person name="See-Too W.S."/>
        </authorList>
    </citation>
    <scope>NUCLEOTIDE SEQUENCE</scope>
    <source>
        <strain evidence="13">L10.15</strain>
    </source>
</reference>
<evidence type="ECO:0000256" key="8">
    <source>
        <dbReference type="ARBA" id="ARBA00022989"/>
    </source>
</evidence>
<dbReference type="KEGG" id="pll:I858_006695"/>
<evidence type="ECO:0000313" key="13">
    <source>
        <dbReference type="EMBL" id="ANU26713.1"/>
    </source>
</evidence>
<evidence type="ECO:0000256" key="3">
    <source>
        <dbReference type="ARBA" id="ARBA00022448"/>
    </source>
</evidence>
<keyword evidence="5 12" id="KW-0812">Transmembrane</keyword>
<keyword evidence="13" id="KW-0282">Flagellum</keyword>
<feature type="transmembrane region" description="Helical" evidence="12">
    <location>
        <begin position="168"/>
        <end position="193"/>
    </location>
</feature>
<dbReference type="GO" id="GO:0009425">
    <property type="term" value="C:bacterial-type flagellum basal body"/>
    <property type="evidence" value="ECO:0007669"/>
    <property type="project" value="UniProtKB-SubCell"/>
</dbReference>
<evidence type="ECO:0000256" key="1">
    <source>
        <dbReference type="ARBA" id="ARBA00006257"/>
    </source>
</evidence>
<dbReference type="PANTHER" id="PTHR30587">
    <property type="entry name" value="FLAGELLAR BIOSYNTHETIC PROTEIN FLIP"/>
    <property type="match status" value="1"/>
</dbReference>
<dbReference type="AlphaFoldDB" id="A0A1B1S0J5"/>
<evidence type="ECO:0000256" key="9">
    <source>
        <dbReference type="ARBA" id="ARBA00023136"/>
    </source>
</evidence>
<dbReference type="NCBIfam" id="NF009438">
    <property type="entry name" value="PRK12797.1"/>
    <property type="match status" value="1"/>
</dbReference>
<dbReference type="InterPro" id="IPR005837">
    <property type="entry name" value="FliP"/>
</dbReference>
<evidence type="ECO:0000256" key="5">
    <source>
        <dbReference type="ARBA" id="ARBA00022692"/>
    </source>
</evidence>
<comment type="subcellular location">
    <subcellularLocation>
        <location evidence="12">Cell membrane</location>
        <topology evidence="12">Multi-pass membrane protein</topology>
    </subcellularLocation>
    <subcellularLocation>
        <location evidence="12">Bacterial flagellum basal body</location>
    </subcellularLocation>
</comment>
<name>A0A1B1S0J5_9BACL</name>
<keyword evidence="10" id="KW-0975">Bacterial flagellum</keyword>
<feature type="transmembrane region" description="Helical" evidence="12">
    <location>
        <begin position="30"/>
        <end position="60"/>
    </location>
</feature>
<feature type="transmembrane region" description="Helical" evidence="12">
    <location>
        <begin position="205"/>
        <end position="222"/>
    </location>
</feature>
<dbReference type="Proteomes" id="UP000053354">
    <property type="component" value="Chromosome"/>
</dbReference>
<keyword evidence="13" id="KW-0969">Cilium</keyword>
<evidence type="ECO:0000256" key="11">
    <source>
        <dbReference type="ARBA" id="ARBA00023225"/>
    </source>
</evidence>
<evidence type="ECO:0000256" key="10">
    <source>
        <dbReference type="ARBA" id="ARBA00023143"/>
    </source>
</evidence>
<keyword evidence="7 12" id="KW-0653">Protein transport</keyword>
<dbReference type="PRINTS" id="PR01302">
    <property type="entry name" value="TYPE3IMPPROT"/>
</dbReference>
<evidence type="ECO:0000256" key="4">
    <source>
        <dbReference type="ARBA" id="ARBA00022475"/>
    </source>
</evidence>
<keyword evidence="14" id="KW-1185">Reference proteome</keyword>
<dbReference type="GO" id="GO:0009306">
    <property type="term" value="P:protein secretion"/>
    <property type="evidence" value="ECO:0007669"/>
    <property type="project" value="UniProtKB-UniRule"/>
</dbReference>
<keyword evidence="13" id="KW-0966">Cell projection</keyword>
<evidence type="ECO:0000256" key="12">
    <source>
        <dbReference type="RuleBase" id="RU362069"/>
    </source>
</evidence>
<dbReference type="EMBL" id="CP016540">
    <property type="protein sequence ID" value="ANU26713.1"/>
    <property type="molecule type" value="Genomic_DNA"/>
</dbReference>
<dbReference type="OrthoDB" id="9805111at2"/>
<dbReference type="STRING" id="1302659.I858_006695"/>
<comment type="similarity">
    <text evidence="1 12">Belongs to the FliP/MopC/SpaP family.</text>
</comment>
<keyword evidence="8 12" id="KW-1133">Transmembrane helix</keyword>
<gene>
    <name evidence="12" type="primary">fliP</name>
    <name evidence="13" type="ORF">I858_006695</name>
</gene>